<name>A0A1Y6CYE3_9GAMM</name>
<feature type="transmembrane region" description="Helical" evidence="6">
    <location>
        <begin position="392"/>
        <end position="409"/>
    </location>
</feature>
<keyword evidence="3 6" id="KW-0812">Transmembrane</keyword>
<dbReference type="Pfam" id="PF02687">
    <property type="entry name" value="FtsX"/>
    <property type="match status" value="2"/>
</dbReference>
<sequence>MGNSFKLAFKLVGRDFRSGELTLLLAALVVAVAASTAVSLLGDRLNRTMALQAAEFLGADLSVASHGPPDPAWTVEAERLGLEHSATAEFPSVLMENGEILLAGVKSVAVGYPLRGAVKTTLDDPTAAEATHAIPAPGEVWIEPRVLSTLHLKLGDTLTVGEQPLRTTRIITHEPDRRGDLYSLSPRIIINAADLDATRIVQPGSHVHYFALYAGDETALRGFKRWLQPRLHPGERISDIHEDRPELGNALNRAERYLGLTSIAVVLIAGVAIAMSARRYTERHFDLAALLKTLGARERDVLRLHLWQFSLIGLAGSSAGCALGYGLQAGVAHFLGALLPRQLASPSLFALLFGTGAGLPILFGFALPPILRLKRLPPLRVLRRDLEPLPSSAWLVYGCAALVLGALMWRYTQDWLMTVTVLAASGAAVAGFGLLGLFLLNLGKLPIPHVGLAWRFGLQHLTRRPQLGVGQILAFGITLAAMLLSLLVRTELLQEWQRQLPDNTPNHFALNLFDADLDRFRDFLAREQIASSRFYPIVRGRLTLVNGQDVFQVIGKNSRAEGAINRDLSLTWGAEPPPDNPIVEGEWWREGQAPTEPLVSVEKELAKNLGIKPGDQLGFNIAGQELTATVANTRGVRWDTMAPNFFMIFPPGVLDSQPHTWLTSFYLPPAAKPALARLVKAFPGVTILEVDALLKQFQSILAQITRAIEFVLVLALAAGFTVLFASVRATLDERLREDALLRALGAERGLLRRAQWVEFCALGFLAGLLAAGIAESVAWVLFSRVFDLAHRMHWEAWLATPLVGAVAVGLAGYWNTRPVVRNSPMRVLREL</sequence>
<proteinExistence type="predicted"/>
<feature type="transmembrane region" description="Helical" evidence="6">
    <location>
        <begin position="347"/>
        <end position="371"/>
    </location>
</feature>
<dbReference type="InterPro" id="IPR003838">
    <property type="entry name" value="ABC3_permease_C"/>
</dbReference>
<feature type="transmembrane region" description="Helical" evidence="6">
    <location>
        <begin position="467"/>
        <end position="488"/>
    </location>
</feature>
<accession>A0A1Y6CYE3</accession>
<dbReference type="InterPro" id="IPR038766">
    <property type="entry name" value="Membrane_comp_ABC_pdt"/>
</dbReference>
<keyword evidence="5 6" id="KW-0472">Membrane</keyword>
<evidence type="ECO:0000259" key="7">
    <source>
        <dbReference type="Pfam" id="PF02687"/>
    </source>
</evidence>
<feature type="transmembrane region" description="Helical" evidence="6">
    <location>
        <begin position="794"/>
        <end position="816"/>
    </location>
</feature>
<keyword evidence="9" id="KW-1185">Reference proteome</keyword>
<evidence type="ECO:0000256" key="1">
    <source>
        <dbReference type="ARBA" id="ARBA00004651"/>
    </source>
</evidence>
<dbReference type="EMBL" id="FXAM01000001">
    <property type="protein sequence ID" value="SMF95316.1"/>
    <property type="molecule type" value="Genomic_DNA"/>
</dbReference>
<feature type="transmembrane region" description="Helical" evidence="6">
    <location>
        <begin position="257"/>
        <end position="277"/>
    </location>
</feature>
<dbReference type="Proteomes" id="UP000192923">
    <property type="component" value="Unassembled WGS sequence"/>
</dbReference>
<dbReference type="RefSeq" id="WP_085213431.1">
    <property type="nucleotide sequence ID" value="NZ_FXAM01000001.1"/>
</dbReference>
<feature type="transmembrane region" description="Helical" evidence="6">
    <location>
        <begin position="415"/>
        <end position="440"/>
    </location>
</feature>
<protein>
    <submittedName>
        <fullName evidence="8">Putative ABC transport system permease protein</fullName>
    </submittedName>
</protein>
<comment type="subcellular location">
    <subcellularLocation>
        <location evidence="1">Cell membrane</location>
        <topology evidence="1">Multi-pass membrane protein</topology>
    </subcellularLocation>
</comment>
<gene>
    <name evidence="8" type="ORF">SAMN02949497_2676</name>
</gene>
<feature type="domain" description="ABC3 transporter permease C-terminal" evidence="7">
    <location>
        <begin position="261"/>
        <end position="375"/>
    </location>
</feature>
<feature type="transmembrane region" description="Helical" evidence="6">
    <location>
        <begin position="306"/>
        <end position="327"/>
    </location>
</feature>
<evidence type="ECO:0000256" key="3">
    <source>
        <dbReference type="ARBA" id="ARBA00022692"/>
    </source>
</evidence>
<dbReference type="GO" id="GO:0005886">
    <property type="term" value="C:plasma membrane"/>
    <property type="evidence" value="ECO:0007669"/>
    <property type="project" value="UniProtKB-SubCell"/>
</dbReference>
<dbReference type="OrthoDB" id="5292592at2"/>
<keyword evidence="4 6" id="KW-1133">Transmembrane helix</keyword>
<evidence type="ECO:0000313" key="8">
    <source>
        <dbReference type="EMBL" id="SMF95316.1"/>
    </source>
</evidence>
<dbReference type="PANTHER" id="PTHR30287:SF1">
    <property type="entry name" value="INNER MEMBRANE PROTEIN"/>
    <property type="match status" value="1"/>
</dbReference>
<evidence type="ECO:0000256" key="2">
    <source>
        <dbReference type="ARBA" id="ARBA00022475"/>
    </source>
</evidence>
<evidence type="ECO:0000256" key="5">
    <source>
        <dbReference type="ARBA" id="ARBA00023136"/>
    </source>
</evidence>
<dbReference type="STRING" id="1760988.SAMN02949497_2676"/>
<keyword evidence="2" id="KW-1003">Cell membrane</keyword>
<feature type="domain" description="ABC3 transporter permease C-terminal" evidence="7">
    <location>
        <begin position="710"/>
        <end position="822"/>
    </location>
</feature>
<evidence type="ECO:0000256" key="4">
    <source>
        <dbReference type="ARBA" id="ARBA00022989"/>
    </source>
</evidence>
<organism evidence="8 9">
    <name type="scientific">Methylomagnum ishizawai</name>
    <dbReference type="NCBI Taxonomy" id="1760988"/>
    <lineage>
        <taxon>Bacteria</taxon>
        <taxon>Pseudomonadati</taxon>
        <taxon>Pseudomonadota</taxon>
        <taxon>Gammaproteobacteria</taxon>
        <taxon>Methylococcales</taxon>
        <taxon>Methylococcaceae</taxon>
        <taxon>Methylomagnum</taxon>
    </lineage>
</organism>
<dbReference type="AlphaFoldDB" id="A0A1Y6CYE3"/>
<evidence type="ECO:0000256" key="6">
    <source>
        <dbReference type="SAM" id="Phobius"/>
    </source>
</evidence>
<reference evidence="8 9" key="1">
    <citation type="submission" date="2016-12" db="EMBL/GenBank/DDBJ databases">
        <authorList>
            <person name="Song W.-J."/>
            <person name="Kurnit D.M."/>
        </authorList>
    </citation>
    <scope>NUCLEOTIDE SEQUENCE [LARGE SCALE GENOMIC DNA]</scope>
    <source>
        <strain evidence="8 9">175</strain>
    </source>
</reference>
<feature type="transmembrane region" description="Helical" evidence="6">
    <location>
        <begin position="756"/>
        <end position="782"/>
    </location>
</feature>
<dbReference type="PANTHER" id="PTHR30287">
    <property type="entry name" value="MEMBRANE COMPONENT OF PREDICTED ABC SUPERFAMILY METABOLITE UPTAKE TRANSPORTER"/>
    <property type="match status" value="1"/>
</dbReference>
<evidence type="ECO:0000313" key="9">
    <source>
        <dbReference type="Proteomes" id="UP000192923"/>
    </source>
</evidence>